<sequence length="528" mass="60469">MARMENGRQSMDTRSIRTISSSRMDDESSLGSDSEINGFTSDRQTDKYGFIGGAQQHTEESAQDLPPQVLRQRELKWLDMLGHWDKWMIKRFNKVRPKYKRNNTKQRGALVAFSVRLRCQKGIPPALRGRAWLYLSGGKVKKEQNQGKFQELDSQPGDPKWVDVIEKDLHRQFPFHEMFVSRGGHGQQDLFRVLKAYTLYRPEEGYCQAQAPIAAVLLMHMPAEDAFWGLVQICEKYLPGYYSPGLEAIQLDGEILFAVLRRVSPLAFRHLEKHKIDPILYMTEWFMCAFSRTLPWASVLRVWDMFLCDGVKIIFRVGLVLLKCMLGTREKLKACQGQYETMELLRALEPRYMQEGFLVREILEVPVTARDVERENYTQLKRWKKNRGELNFKSPPRMHGARVVLLSEPPRRQDLQQNPTIVLEVPQPTPQLKKKDRSFKKKGSIKKSQPVVEIPNPYSLPNDPAPPLAGPQAPPPPAGNKSPEAAPQTDTEPPRQQPAPPTEPPPAEESPLQQSTQSLSSTEQDTYL</sequence>
<feature type="compositionally biased region" description="Low complexity" evidence="1">
    <location>
        <begin position="10"/>
        <end position="22"/>
    </location>
</feature>
<dbReference type="Ensembl" id="ENSGACT00000015755.2">
    <property type="protein sequence ID" value="ENSGACP00000015724.2"/>
    <property type="gene ID" value="ENSGACG00000011889.2"/>
</dbReference>
<dbReference type="SUPFAM" id="SSF47923">
    <property type="entry name" value="Ypt/Rab-GAP domain of gyp1p"/>
    <property type="match status" value="2"/>
</dbReference>
<dbReference type="OMA" id="YMQEGYL"/>
<reference evidence="3" key="2">
    <citation type="submission" date="2025-08" db="UniProtKB">
        <authorList>
            <consortium name="Ensembl"/>
        </authorList>
    </citation>
    <scope>IDENTIFICATION</scope>
</reference>
<feature type="domain" description="Rab-GAP TBC" evidence="2">
    <location>
        <begin position="122"/>
        <end position="310"/>
    </location>
</feature>
<protein>
    <submittedName>
        <fullName evidence="3">TBC1 domain family, member 10Aa</fullName>
    </submittedName>
</protein>
<feature type="compositionally biased region" description="Pro residues" evidence="1">
    <location>
        <begin position="495"/>
        <end position="508"/>
    </location>
</feature>
<feature type="compositionally biased region" description="Low complexity" evidence="1">
    <location>
        <begin position="509"/>
        <end position="528"/>
    </location>
</feature>
<evidence type="ECO:0000259" key="2">
    <source>
        <dbReference type="PROSITE" id="PS50086"/>
    </source>
</evidence>
<reference evidence="3" key="3">
    <citation type="submission" date="2025-09" db="UniProtKB">
        <authorList>
            <consortium name="Ensembl"/>
        </authorList>
    </citation>
    <scope>IDENTIFICATION</scope>
</reference>
<dbReference type="InterPro" id="IPR035969">
    <property type="entry name" value="Rab-GAP_TBC_sf"/>
</dbReference>
<dbReference type="InterPro" id="IPR050302">
    <property type="entry name" value="Rab_GAP_TBC_domain"/>
</dbReference>
<evidence type="ECO:0000313" key="3">
    <source>
        <dbReference type="Ensembl" id="ENSGACP00000015724.2"/>
    </source>
</evidence>
<dbReference type="GO" id="GO:0031267">
    <property type="term" value="F:small GTPase binding"/>
    <property type="evidence" value="ECO:0007669"/>
    <property type="project" value="TreeGrafter"/>
</dbReference>
<feature type="region of interest" description="Disordered" evidence="1">
    <location>
        <begin position="407"/>
        <end position="528"/>
    </location>
</feature>
<dbReference type="InParanoid" id="G3PDQ0"/>
<evidence type="ECO:0000256" key="1">
    <source>
        <dbReference type="SAM" id="MobiDB-lite"/>
    </source>
</evidence>
<dbReference type="Pfam" id="PF00566">
    <property type="entry name" value="RabGAP-TBC"/>
    <property type="match status" value="1"/>
</dbReference>
<organism evidence="3 4">
    <name type="scientific">Gasterosteus aculeatus aculeatus</name>
    <name type="common">three-spined stickleback</name>
    <dbReference type="NCBI Taxonomy" id="481459"/>
    <lineage>
        <taxon>Eukaryota</taxon>
        <taxon>Metazoa</taxon>
        <taxon>Chordata</taxon>
        <taxon>Craniata</taxon>
        <taxon>Vertebrata</taxon>
        <taxon>Euteleostomi</taxon>
        <taxon>Actinopterygii</taxon>
        <taxon>Neopterygii</taxon>
        <taxon>Teleostei</taxon>
        <taxon>Neoteleostei</taxon>
        <taxon>Acanthomorphata</taxon>
        <taxon>Eupercaria</taxon>
        <taxon>Perciformes</taxon>
        <taxon>Cottioidei</taxon>
        <taxon>Gasterosteales</taxon>
        <taxon>Gasterosteidae</taxon>
        <taxon>Gasterosteus</taxon>
    </lineage>
</organism>
<feature type="compositionally biased region" description="Basic residues" evidence="1">
    <location>
        <begin position="432"/>
        <end position="445"/>
    </location>
</feature>
<accession>G3PDQ0</accession>
<feature type="compositionally biased region" description="Polar residues" evidence="1">
    <location>
        <begin position="29"/>
        <end position="41"/>
    </location>
</feature>
<dbReference type="eggNOG" id="KOG2221">
    <property type="taxonomic scope" value="Eukaryota"/>
</dbReference>
<dbReference type="PROSITE" id="PS50086">
    <property type="entry name" value="TBC_RABGAP"/>
    <property type="match status" value="1"/>
</dbReference>
<dbReference type="FunFam" id="1.10.472.80:FF:000008">
    <property type="entry name" value="TBC1 domain family member 10A"/>
    <property type="match status" value="1"/>
</dbReference>
<dbReference type="Gene3D" id="1.10.472.80">
    <property type="entry name" value="Ypt/Rab-GAP domain of gyp1p, domain 3"/>
    <property type="match status" value="1"/>
</dbReference>
<keyword evidence="4" id="KW-1185">Reference proteome</keyword>
<proteinExistence type="predicted"/>
<feature type="region of interest" description="Disordered" evidence="1">
    <location>
        <begin position="1"/>
        <end position="41"/>
    </location>
</feature>
<dbReference type="Bgee" id="ENSGACG00000011889">
    <property type="expression patterns" value="Expressed in heart and 13 other cell types or tissues"/>
</dbReference>
<dbReference type="PANTHER" id="PTHR47219:SF4">
    <property type="entry name" value="TBC1 DOMAIN FAMILY MEMBER 10A"/>
    <property type="match status" value="1"/>
</dbReference>
<dbReference type="SMART" id="SM00164">
    <property type="entry name" value="TBC"/>
    <property type="match status" value="1"/>
</dbReference>
<dbReference type="STRING" id="69293.ENSGACP00000015724"/>
<dbReference type="Gene3D" id="1.10.8.270">
    <property type="entry name" value="putative rabgap domain of human tbc1 domain family member 14 like domains"/>
    <property type="match status" value="1"/>
</dbReference>
<feature type="compositionally biased region" description="Pro residues" evidence="1">
    <location>
        <begin position="463"/>
        <end position="478"/>
    </location>
</feature>
<dbReference type="GeneTree" id="ENSGT00940000157386"/>
<dbReference type="GO" id="GO:0005096">
    <property type="term" value="F:GTPase activator activity"/>
    <property type="evidence" value="ECO:0007669"/>
    <property type="project" value="TreeGrafter"/>
</dbReference>
<name>G3PDQ0_GASAC</name>
<dbReference type="AlphaFoldDB" id="G3PDQ0"/>
<dbReference type="InterPro" id="IPR000195">
    <property type="entry name" value="Rab-GAP-TBC_dom"/>
</dbReference>
<dbReference type="PANTHER" id="PTHR47219">
    <property type="entry name" value="RAB GTPASE-ACTIVATING PROTEIN 1-LIKE"/>
    <property type="match status" value="1"/>
</dbReference>
<dbReference type="FunFam" id="1.10.8.270:FF:000007">
    <property type="entry name" value="TBC1 domain family member 10A"/>
    <property type="match status" value="1"/>
</dbReference>
<evidence type="ECO:0000313" key="4">
    <source>
        <dbReference type="Proteomes" id="UP000007635"/>
    </source>
</evidence>
<dbReference type="Proteomes" id="UP000007635">
    <property type="component" value="Chromosome XIII"/>
</dbReference>
<reference evidence="3 4" key="1">
    <citation type="journal article" date="2021" name="G3 (Bethesda)">
        <title>Improved contiguity of the threespine stickleback genome using long-read sequencing.</title>
        <authorList>
            <person name="Nath S."/>
            <person name="Shaw D.E."/>
            <person name="White M.A."/>
        </authorList>
    </citation>
    <scope>NUCLEOTIDE SEQUENCE [LARGE SCALE GENOMIC DNA]</scope>
    <source>
        <strain evidence="3 4">Lake Benthic</strain>
    </source>
</reference>